<dbReference type="Pfam" id="PF00069">
    <property type="entry name" value="Pkinase"/>
    <property type="match status" value="1"/>
</dbReference>
<dbReference type="GO" id="GO:0010389">
    <property type="term" value="P:regulation of G2/M transition of mitotic cell cycle"/>
    <property type="evidence" value="ECO:0007669"/>
    <property type="project" value="TreeGrafter"/>
</dbReference>
<dbReference type="GO" id="GO:0007165">
    <property type="term" value="P:signal transduction"/>
    <property type="evidence" value="ECO:0007669"/>
    <property type="project" value="TreeGrafter"/>
</dbReference>
<protein>
    <recommendedName>
        <fullName evidence="2">cyclin-dependent kinase</fullName>
        <ecNumber evidence="2">2.7.11.22</ecNumber>
    </recommendedName>
</protein>
<comment type="catalytic activity">
    <reaction evidence="9">
        <text>L-seryl-[protein] + ATP = O-phospho-L-seryl-[protein] + ADP + H(+)</text>
        <dbReference type="Rhea" id="RHEA:17989"/>
        <dbReference type="Rhea" id="RHEA-COMP:9863"/>
        <dbReference type="Rhea" id="RHEA-COMP:11604"/>
        <dbReference type="ChEBI" id="CHEBI:15378"/>
        <dbReference type="ChEBI" id="CHEBI:29999"/>
        <dbReference type="ChEBI" id="CHEBI:30616"/>
        <dbReference type="ChEBI" id="CHEBI:83421"/>
        <dbReference type="ChEBI" id="CHEBI:456216"/>
        <dbReference type="EC" id="2.7.11.22"/>
    </reaction>
</comment>
<dbReference type="Gene3D" id="1.10.510.10">
    <property type="entry name" value="Transferase(Phosphotransferase) domain 1"/>
    <property type="match status" value="1"/>
</dbReference>
<dbReference type="CDD" id="cd07829">
    <property type="entry name" value="STKc_CDK_like"/>
    <property type="match status" value="1"/>
</dbReference>
<feature type="domain" description="Protein kinase" evidence="12">
    <location>
        <begin position="11"/>
        <end position="295"/>
    </location>
</feature>
<evidence type="ECO:0000313" key="13">
    <source>
        <dbReference type="EMBL" id="CAI9917778.1"/>
    </source>
</evidence>
<dbReference type="Proteomes" id="UP001642409">
    <property type="component" value="Unassembled WGS sequence"/>
</dbReference>
<evidence type="ECO:0000256" key="2">
    <source>
        <dbReference type="ARBA" id="ARBA00012425"/>
    </source>
</evidence>
<gene>
    <name evidence="15" type="ORF">HINF_LOCUS31411</name>
    <name evidence="16" type="ORF">HINF_LOCUS32643</name>
    <name evidence="17" type="ORF">HINF_LOCUS41628</name>
    <name evidence="13" type="ORF">HINF_LOCUS5423</name>
    <name evidence="18" type="ORF">HINF_LOCUS61266</name>
    <name evidence="14" type="ORF">HINF_LOCUS6262</name>
    <name evidence="19" type="ORF">HINF_LOCUS71363</name>
    <name evidence="20" type="ORF">HINF_LOCUS73750</name>
</gene>
<accession>A0AA86NF82</accession>
<keyword evidence="21" id="KW-1185">Reference proteome</keyword>
<evidence type="ECO:0000259" key="12">
    <source>
        <dbReference type="PROSITE" id="PS50011"/>
    </source>
</evidence>
<dbReference type="InterPro" id="IPR011009">
    <property type="entry name" value="Kinase-like_dom_sf"/>
</dbReference>
<dbReference type="GO" id="GO:0000307">
    <property type="term" value="C:cyclin-dependent protein kinase holoenzyme complex"/>
    <property type="evidence" value="ECO:0007669"/>
    <property type="project" value="TreeGrafter"/>
</dbReference>
<dbReference type="GO" id="GO:0005737">
    <property type="term" value="C:cytoplasm"/>
    <property type="evidence" value="ECO:0007669"/>
    <property type="project" value="TreeGrafter"/>
</dbReference>
<dbReference type="GO" id="GO:0005524">
    <property type="term" value="F:ATP binding"/>
    <property type="evidence" value="ECO:0007669"/>
    <property type="project" value="UniProtKB-UniRule"/>
</dbReference>
<comment type="caution">
    <text evidence="14">The sequence shown here is derived from an EMBL/GenBank/DDBJ whole genome shotgun (WGS) entry which is preliminary data.</text>
</comment>
<evidence type="ECO:0000313" key="16">
    <source>
        <dbReference type="EMBL" id="CAI9944998.1"/>
    </source>
</evidence>
<evidence type="ECO:0000313" key="17">
    <source>
        <dbReference type="EMBL" id="CAL6046233.1"/>
    </source>
</evidence>
<dbReference type="EMBL" id="CAXDID020000365">
    <property type="protein sequence ID" value="CAL6082481.1"/>
    <property type="molecule type" value="Genomic_DNA"/>
</dbReference>
<dbReference type="SUPFAM" id="SSF56112">
    <property type="entry name" value="Protein kinase-like (PK-like)"/>
    <property type="match status" value="1"/>
</dbReference>
<evidence type="ECO:0000256" key="8">
    <source>
        <dbReference type="ARBA" id="ARBA00047811"/>
    </source>
</evidence>
<dbReference type="InterPro" id="IPR017441">
    <property type="entry name" value="Protein_kinase_ATP_BS"/>
</dbReference>
<evidence type="ECO:0000256" key="1">
    <source>
        <dbReference type="ARBA" id="ARBA00006485"/>
    </source>
</evidence>
<dbReference type="GO" id="GO:0004693">
    <property type="term" value="F:cyclin-dependent protein serine/threonine kinase activity"/>
    <property type="evidence" value="ECO:0007669"/>
    <property type="project" value="UniProtKB-EC"/>
</dbReference>
<evidence type="ECO:0000313" key="15">
    <source>
        <dbReference type="EMBL" id="CAI9943766.1"/>
    </source>
</evidence>
<comment type="similarity">
    <text evidence="1">Belongs to the protein kinase superfamily. CMGC Ser/Thr protein kinase family. CDC2/CDKX subfamily.</text>
</comment>
<evidence type="ECO:0000313" key="18">
    <source>
        <dbReference type="EMBL" id="CAL6082481.1"/>
    </source>
</evidence>
<dbReference type="InterPro" id="IPR000719">
    <property type="entry name" value="Prot_kinase_dom"/>
</dbReference>
<dbReference type="EMBL" id="CATOUU010000718">
    <property type="protein sequence ID" value="CAI9943766.1"/>
    <property type="molecule type" value="Genomic_DNA"/>
</dbReference>
<dbReference type="InterPro" id="IPR008271">
    <property type="entry name" value="Ser/Thr_kinase_AS"/>
</dbReference>
<dbReference type="PROSITE" id="PS00107">
    <property type="entry name" value="PROTEIN_KINASE_ATP"/>
    <property type="match status" value="1"/>
</dbReference>
<dbReference type="FunFam" id="3.30.200.20:FF:000375">
    <property type="entry name" value="Cell division related protein kinase 2"/>
    <property type="match status" value="1"/>
</dbReference>
<keyword evidence="3 11" id="KW-0723">Serine/threonine-protein kinase</keyword>
<name>A0AA86NF82_9EUKA</name>
<dbReference type="PROSITE" id="PS50011">
    <property type="entry name" value="PROTEIN_KINASE_DOM"/>
    <property type="match status" value="1"/>
</dbReference>
<evidence type="ECO:0000256" key="6">
    <source>
        <dbReference type="ARBA" id="ARBA00022777"/>
    </source>
</evidence>
<keyword evidence="7 10" id="KW-0067">ATP-binding</keyword>
<keyword evidence="4" id="KW-0808">Transferase</keyword>
<dbReference type="GO" id="GO:0030332">
    <property type="term" value="F:cyclin binding"/>
    <property type="evidence" value="ECO:0007669"/>
    <property type="project" value="TreeGrafter"/>
</dbReference>
<dbReference type="GO" id="GO:0000082">
    <property type="term" value="P:G1/S transition of mitotic cell cycle"/>
    <property type="evidence" value="ECO:0007669"/>
    <property type="project" value="TreeGrafter"/>
</dbReference>
<dbReference type="EC" id="2.7.11.22" evidence="2"/>
<dbReference type="Gene3D" id="3.30.200.20">
    <property type="entry name" value="Phosphorylase Kinase, domain 1"/>
    <property type="match status" value="1"/>
</dbReference>
<sequence>MTSQQNILDRYKKTSKLGEGTYGEVYKATDTVTGEVVAVKRIRLEHEEEGVPGTAIREISLLKELQHEYIVGLKAVVHQNHRLHLIFEYCELDLKKFMDKNQIPPTIVKELFRQLLVGVDFCHCHRVLHRDLKPQNILIKLDNNIPISKIADFGLARAFGIPVRQFTHEIITLWYRPPEVLLNTRHYSTAVDVWSIACIWAEMIMNSQPLFPGDCEIDQLFKIFEVLGTPTDQTWPGITQLPDYKPSFPKFKGVGLKKALGGNLSEAGLDLMASMLEMDPVKRISCKDALKHPYFQE</sequence>
<evidence type="ECO:0000256" key="4">
    <source>
        <dbReference type="ARBA" id="ARBA00022679"/>
    </source>
</evidence>
<dbReference type="PROSITE" id="PS00108">
    <property type="entry name" value="PROTEIN_KINASE_ST"/>
    <property type="match status" value="1"/>
</dbReference>
<dbReference type="PANTHER" id="PTHR24056:SF254">
    <property type="entry name" value="CYCLIN-DEPENDENT KINASE 2"/>
    <property type="match status" value="1"/>
</dbReference>
<feature type="binding site" evidence="10">
    <location>
        <position position="40"/>
    </location>
    <ligand>
        <name>ATP</name>
        <dbReference type="ChEBI" id="CHEBI:30616"/>
    </ligand>
</feature>
<dbReference type="GO" id="GO:0005634">
    <property type="term" value="C:nucleus"/>
    <property type="evidence" value="ECO:0007669"/>
    <property type="project" value="TreeGrafter"/>
</dbReference>
<dbReference type="EMBL" id="CATOUU010000736">
    <property type="protein sequence ID" value="CAI9944998.1"/>
    <property type="molecule type" value="Genomic_DNA"/>
</dbReference>
<evidence type="ECO:0000313" key="14">
    <source>
        <dbReference type="EMBL" id="CAI9918617.1"/>
    </source>
</evidence>
<dbReference type="PANTHER" id="PTHR24056">
    <property type="entry name" value="CELL DIVISION PROTEIN KINASE"/>
    <property type="match status" value="1"/>
</dbReference>
<proteinExistence type="inferred from homology"/>
<dbReference type="EMBL" id="CAXDID020000611">
    <property type="protein sequence ID" value="CAL6106455.1"/>
    <property type="molecule type" value="Genomic_DNA"/>
</dbReference>
<evidence type="ECO:0000256" key="11">
    <source>
        <dbReference type="RuleBase" id="RU000304"/>
    </source>
</evidence>
<evidence type="ECO:0000256" key="9">
    <source>
        <dbReference type="ARBA" id="ARBA00048367"/>
    </source>
</evidence>
<evidence type="ECO:0000256" key="3">
    <source>
        <dbReference type="ARBA" id="ARBA00022527"/>
    </source>
</evidence>
<dbReference type="InterPro" id="IPR050108">
    <property type="entry name" value="CDK"/>
</dbReference>
<reference evidence="14" key="1">
    <citation type="submission" date="2023-06" db="EMBL/GenBank/DDBJ databases">
        <authorList>
            <person name="Kurt Z."/>
        </authorList>
    </citation>
    <scope>NUCLEOTIDE SEQUENCE</scope>
</reference>
<keyword evidence="5 10" id="KW-0547">Nucleotide-binding</keyword>
<dbReference type="GO" id="GO:0010468">
    <property type="term" value="P:regulation of gene expression"/>
    <property type="evidence" value="ECO:0007669"/>
    <property type="project" value="TreeGrafter"/>
</dbReference>
<evidence type="ECO:0000313" key="20">
    <source>
        <dbReference type="EMBL" id="CAL6106455.1"/>
    </source>
</evidence>
<evidence type="ECO:0000256" key="7">
    <source>
        <dbReference type="ARBA" id="ARBA00022840"/>
    </source>
</evidence>
<keyword evidence="6 17" id="KW-0418">Kinase</keyword>
<dbReference type="AlphaFoldDB" id="A0AA86NF82"/>
<evidence type="ECO:0000313" key="19">
    <source>
        <dbReference type="EMBL" id="CAL6101799.1"/>
    </source>
</evidence>
<dbReference type="EMBL" id="CAXDID020000167">
    <property type="protein sequence ID" value="CAL6046233.1"/>
    <property type="molecule type" value="Genomic_DNA"/>
</dbReference>
<reference evidence="17 21" key="2">
    <citation type="submission" date="2024-07" db="EMBL/GenBank/DDBJ databases">
        <authorList>
            <person name="Akdeniz Z."/>
        </authorList>
    </citation>
    <scope>NUCLEOTIDE SEQUENCE [LARGE SCALE GENOMIC DNA]</scope>
</reference>
<dbReference type="SMART" id="SM00220">
    <property type="entry name" value="S_TKc"/>
    <property type="match status" value="1"/>
</dbReference>
<evidence type="ECO:0000256" key="5">
    <source>
        <dbReference type="ARBA" id="ARBA00022741"/>
    </source>
</evidence>
<dbReference type="FunFam" id="1.10.510.10:FF:000574">
    <property type="entry name" value="Cell division related protein kinase 2"/>
    <property type="match status" value="1"/>
</dbReference>
<dbReference type="EMBL" id="CATOUU010000139">
    <property type="protein sequence ID" value="CAI9917778.1"/>
    <property type="molecule type" value="Genomic_DNA"/>
</dbReference>
<evidence type="ECO:0000313" key="21">
    <source>
        <dbReference type="Proteomes" id="UP001642409"/>
    </source>
</evidence>
<evidence type="ECO:0000256" key="10">
    <source>
        <dbReference type="PROSITE-ProRule" id="PRU10141"/>
    </source>
</evidence>
<dbReference type="EMBL" id="CATOUU010000162">
    <property type="protein sequence ID" value="CAI9918617.1"/>
    <property type="molecule type" value="Genomic_DNA"/>
</dbReference>
<organism evidence="14">
    <name type="scientific">Hexamita inflata</name>
    <dbReference type="NCBI Taxonomy" id="28002"/>
    <lineage>
        <taxon>Eukaryota</taxon>
        <taxon>Metamonada</taxon>
        <taxon>Diplomonadida</taxon>
        <taxon>Hexamitidae</taxon>
        <taxon>Hexamitinae</taxon>
        <taxon>Hexamita</taxon>
    </lineage>
</organism>
<comment type="catalytic activity">
    <reaction evidence="8">
        <text>L-threonyl-[protein] + ATP = O-phospho-L-threonyl-[protein] + ADP + H(+)</text>
        <dbReference type="Rhea" id="RHEA:46608"/>
        <dbReference type="Rhea" id="RHEA-COMP:11060"/>
        <dbReference type="Rhea" id="RHEA-COMP:11605"/>
        <dbReference type="ChEBI" id="CHEBI:15378"/>
        <dbReference type="ChEBI" id="CHEBI:30013"/>
        <dbReference type="ChEBI" id="CHEBI:30616"/>
        <dbReference type="ChEBI" id="CHEBI:61977"/>
        <dbReference type="ChEBI" id="CHEBI:456216"/>
        <dbReference type="EC" id="2.7.11.22"/>
    </reaction>
</comment>
<dbReference type="EMBL" id="CAXDID020000548">
    <property type="protein sequence ID" value="CAL6101799.1"/>
    <property type="molecule type" value="Genomic_DNA"/>
</dbReference>